<evidence type="ECO:0000313" key="4">
    <source>
        <dbReference type="Proteomes" id="UP001440612"/>
    </source>
</evidence>
<dbReference type="PROSITE" id="PS51549">
    <property type="entry name" value="DM13"/>
    <property type="match status" value="1"/>
</dbReference>
<dbReference type="EMBL" id="CP150951">
    <property type="protein sequence ID" value="WZC50856.1"/>
    <property type="molecule type" value="Genomic_DNA"/>
</dbReference>
<sequence>MRALAQIQRHKNRSLLVCALLVALFLPNITPAHGDETDHLTRAVDYIAQHGVSAVPSSDGGTLLVLQTQFDHAGDPDLRILLGKDGIPAPETDLGPLAQITGLQVFKAPPTMDIAQFDSLHIWDSAAGRHIGAAPLPN</sequence>
<evidence type="ECO:0000313" key="3">
    <source>
        <dbReference type="EMBL" id="WZC50856.1"/>
    </source>
</evidence>
<protein>
    <submittedName>
        <fullName evidence="3">DM13 domain-containing protein</fullName>
    </submittedName>
</protein>
<dbReference type="Proteomes" id="UP001440612">
    <property type="component" value="Chromosome"/>
</dbReference>
<dbReference type="RefSeq" id="WP_341368953.1">
    <property type="nucleotide sequence ID" value="NZ_CP150951.2"/>
</dbReference>
<name>A0ABZ2V8F9_9RHOB</name>
<feature type="signal peptide" evidence="1">
    <location>
        <begin position="1"/>
        <end position="34"/>
    </location>
</feature>
<feature type="domain" description="DM13" evidence="2">
    <location>
        <begin position="34"/>
        <end position="137"/>
    </location>
</feature>
<dbReference type="InterPro" id="IPR019545">
    <property type="entry name" value="DM13_domain"/>
</dbReference>
<reference evidence="4" key="1">
    <citation type="submission" date="2024-04" db="EMBL/GenBank/DDBJ databases">
        <title>Phylogenomic analyses of a clade within the roseobacter group suggest taxonomic reassignments of species of the genera Aestuariivita, Citreicella, Loktanella, Nautella, Pelagibaca, Ruegeria, Thalassobius, Thiobacimonas and Tropicibacter, and the proposal o.</title>
        <authorList>
            <person name="Jeon C.O."/>
        </authorList>
    </citation>
    <scope>NUCLEOTIDE SEQUENCE [LARGE SCALE GENOMIC DNA]</scope>
    <source>
        <strain evidence="4">BS5-3</strain>
    </source>
</reference>
<evidence type="ECO:0000256" key="1">
    <source>
        <dbReference type="SAM" id="SignalP"/>
    </source>
</evidence>
<gene>
    <name evidence="3" type="ORF">AABB29_09720</name>
</gene>
<accession>A0ABZ2V8F9</accession>
<feature type="chain" id="PRO_5046174593" evidence="1">
    <location>
        <begin position="35"/>
        <end position="138"/>
    </location>
</feature>
<evidence type="ECO:0000259" key="2">
    <source>
        <dbReference type="PROSITE" id="PS51549"/>
    </source>
</evidence>
<organism evidence="3 4">
    <name type="scientific">Yoonia phaeophyticola</name>
    <dbReference type="NCBI Taxonomy" id="3137369"/>
    <lineage>
        <taxon>Bacteria</taxon>
        <taxon>Pseudomonadati</taxon>
        <taxon>Pseudomonadota</taxon>
        <taxon>Alphaproteobacteria</taxon>
        <taxon>Rhodobacterales</taxon>
        <taxon>Paracoccaceae</taxon>
        <taxon>Yoonia</taxon>
    </lineage>
</organism>
<keyword evidence="1" id="KW-0732">Signal</keyword>
<keyword evidence="4" id="KW-1185">Reference proteome</keyword>
<proteinExistence type="predicted"/>